<evidence type="ECO:0000256" key="1">
    <source>
        <dbReference type="SAM" id="MobiDB-lite"/>
    </source>
</evidence>
<name>A0A5B7J1P3_PORTR</name>
<feature type="region of interest" description="Disordered" evidence="1">
    <location>
        <begin position="119"/>
        <end position="142"/>
    </location>
</feature>
<sequence>MTLGKSGARIEALHGLVTQSKGVLALQQTPSDAPMPRRSLLRRWNCLGLRTNTASPSPLPSHFTHSSSRSSLVFSGGFLSGGVAREGVRHIACFWRDALPPLLSAASVHPIRCQLIGSSSGGAGEAGGAGRKGRKGREAKQS</sequence>
<dbReference type="EMBL" id="VSRR010083324">
    <property type="protein sequence ID" value="MPC90122.1"/>
    <property type="molecule type" value="Genomic_DNA"/>
</dbReference>
<feature type="compositionally biased region" description="Gly residues" evidence="1">
    <location>
        <begin position="119"/>
        <end position="130"/>
    </location>
</feature>
<protein>
    <submittedName>
        <fullName evidence="2">Uncharacterized protein</fullName>
    </submittedName>
</protein>
<evidence type="ECO:0000313" key="3">
    <source>
        <dbReference type="Proteomes" id="UP000324222"/>
    </source>
</evidence>
<comment type="caution">
    <text evidence="2">The sequence shown here is derived from an EMBL/GenBank/DDBJ whole genome shotgun (WGS) entry which is preliminary data.</text>
</comment>
<evidence type="ECO:0000313" key="2">
    <source>
        <dbReference type="EMBL" id="MPC90122.1"/>
    </source>
</evidence>
<accession>A0A5B7J1P3</accession>
<organism evidence="2 3">
    <name type="scientific">Portunus trituberculatus</name>
    <name type="common">Swimming crab</name>
    <name type="synonym">Neptunus trituberculatus</name>
    <dbReference type="NCBI Taxonomy" id="210409"/>
    <lineage>
        <taxon>Eukaryota</taxon>
        <taxon>Metazoa</taxon>
        <taxon>Ecdysozoa</taxon>
        <taxon>Arthropoda</taxon>
        <taxon>Crustacea</taxon>
        <taxon>Multicrustacea</taxon>
        <taxon>Malacostraca</taxon>
        <taxon>Eumalacostraca</taxon>
        <taxon>Eucarida</taxon>
        <taxon>Decapoda</taxon>
        <taxon>Pleocyemata</taxon>
        <taxon>Brachyura</taxon>
        <taxon>Eubrachyura</taxon>
        <taxon>Portunoidea</taxon>
        <taxon>Portunidae</taxon>
        <taxon>Portuninae</taxon>
        <taxon>Portunus</taxon>
    </lineage>
</organism>
<keyword evidence="3" id="KW-1185">Reference proteome</keyword>
<reference evidence="2 3" key="1">
    <citation type="submission" date="2019-05" db="EMBL/GenBank/DDBJ databases">
        <title>Another draft genome of Portunus trituberculatus and its Hox gene families provides insights of decapod evolution.</title>
        <authorList>
            <person name="Jeong J.-H."/>
            <person name="Song I."/>
            <person name="Kim S."/>
            <person name="Choi T."/>
            <person name="Kim D."/>
            <person name="Ryu S."/>
            <person name="Kim W."/>
        </authorList>
    </citation>
    <scope>NUCLEOTIDE SEQUENCE [LARGE SCALE GENOMIC DNA]</scope>
    <source>
        <tissue evidence="2">Muscle</tissue>
    </source>
</reference>
<proteinExistence type="predicted"/>
<gene>
    <name evidence="2" type="ORF">E2C01_085092</name>
</gene>
<dbReference type="Proteomes" id="UP000324222">
    <property type="component" value="Unassembled WGS sequence"/>
</dbReference>
<dbReference type="AlphaFoldDB" id="A0A5B7J1P3"/>